<evidence type="ECO:0000256" key="2">
    <source>
        <dbReference type="ARBA" id="ARBA00023315"/>
    </source>
</evidence>
<accession>A0A2T4IJI2</accession>
<organism evidence="4 5">
    <name type="scientific">Pseudothauera lacus</name>
    <dbReference type="NCBI Taxonomy" id="2136175"/>
    <lineage>
        <taxon>Bacteria</taxon>
        <taxon>Pseudomonadati</taxon>
        <taxon>Pseudomonadota</taxon>
        <taxon>Betaproteobacteria</taxon>
        <taxon>Rhodocyclales</taxon>
        <taxon>Zoogloeaceae</taxon>
        <taxon>Pseudothauera</taxon>
    </lineage>
</organism>
<keyword evidence="2" id="KW-0012">Acyltransferase</keyword>
<evidence type="ECO:0000313" key="5">
    <source>
        <dbReference type="Proteomes" id="UP000241193"/>
    </source>
</evidence>
<gene>
    <name evidence="4" type="ORF">C8261_00475</name>
</gene>
<name>A0A2T4IJI2_9RHOO</name>
<dbReference type="InterPro" id="IPR050832">
    <property type="entry name" value="Bact_Acetyltransf"/>
</dbReference>
<dbReference type="GO" id="GO:0016747">
    <property type="term" value="F:acyltransferase activity, transferring groups other than amino-acyl groups"/>
    <property type="evidence" value="ECO:0007669"/>
    <property type="project" value="InterPro"/>
</dbReference>
<protein>
    <submittedName>
        <fullName evidence="4">GNAT family N-acetyltransferase</fullName>
    </submittedName>
</protein>
<dbReference type="InterPro" id="IPR016181">
    <property type="entry name" value="Acyl_CoA_acyltransferase"/>
</dbReference>
<dbReference type="InterPro" id="IPR000182">
    <property type="entry name" value="GNAT_dom"/>
</dbReference>
<dbReference type="Gene3D" id="3.40.630.30">
    <property type="match status" value="1"/>
</dbReference>
<evidence type="ECO:0000259" key="3">
    <source>
        <dbReference type="PROSITE" id="PS51186"/>
    </source>
</evidence>
<dbReference type="EMBL" id="PZKC01000001">
    <property type="protein sequence ID" value="PTD97933.1"/>
    <property type="molecule type" value="Genomic_DNA"/>
</dbReference>
<comment type="caution">
    <text evidence="4">The sequence shown here is derived from an EMBL/GenBank/DDBJ whole genome shotgun (WGS) entry which is preliminary data.</text>
</comment>
<proteinExistence type="predicted"/>
<dbReference type="PANTHER" id="PTHR43877">
    <property type="entry name" value="AMINOALKYLPHOSPHONATE N-ACETYLTRANSFERASE-RELATED-RELATED"/>
    <property type="match status" value="1"/>
</dbReference>
<sequence>MSAEAASAIVVRVVDWAQAAALAMPLRERVFVVEQGVPAELEADEWDACSRHALACTAGAEVVGTGRLLPDGHIGRMAVAAAWRGRGIGARVLNTLVDAARAAGMSEVVLNAQLQAVDFYRRQGFTAYGEIFMDAGIEHVAMRRVLSARG</sequence>
<dbReference type="PROSITE" id="PS51186">
    <property type="entry name" value="GNAT"/>
    <property type="match status" value="1"/>
</dbReference>
<dbReference type="SUPFAM" id="SSF55729">
    <property type="entry name" value="Acyl-CoA N-acyltransferases (Nat)"/>
    <property type="match status" value="1"/>
</dbReference>
<evidence type="ECO:0000313" key="4">
    <source>
        <dbReference type="EMBL" id="PTD97933.1"/>
    </source>
</evidence>
<reference evidence="4 5" key="2">
    <citation type="submission" date="2018-04" db="EMBL/GenBank/DDBJ databases">
        <title>Thauera lacus sp. nov., isolated from an saline lake in Inner Mongolia, China.</title>
        <authorList>
            <person name="Liang Q.-Y."/>
        </authorList>
    </citation>
    <scope>NUCLEOTIDE SEQUENCE [LARGE SCALE GENOMIC DNA]</scope>
    <source>
        <strain evidence="4 5">D20</strain>
    </source>
</reference>
<dbReference type="RefSeq" id="WP_107491693.1">
    <property type="nucleotide sequence ID" value="NZ_PZKC01000001.1"/>
</dbReference>
<dbReference type="Pfam" id="PF13673">
    <property type="entry name" value="Acetyltransf_10"/>
    <property type="match status" value="1"/>
</dbReference>
<dbReference type="AlphaFoldDB" id="A0A2T4IJI2"/>
<dbReference type="CDD" id="cd04301">
    <property type="entry name" value="NAT_SF"/>
    <property type="match status" value="1"/>
</dbReference>
<keyword evidence="1 4" id="KW-0808">Transferase</keyword>
<reference evidence="4 5" key="1">
    <citation type="submission" date="2018-03" db="EMBL/GenBank/DDBJ databases">
        <authorList>
            <person name="Keele B.F."/>
        </authorList>
    </citation>
    <scope>NUCLEOTIDE SEQUENCE [LARGE SCALE GENOMIC DNA]</scope>
    <source>
        <strain evidence="4 5">D20</strain>
    </source>
</reference>
<feature type="domain" description="N-acetyltransferase" evidence="3">
    <location>
        <begin position="9"/>
        <end position="147"/>
    </location>
</feature>
<dbReference type="OrthoDB" id="9796171at2"/>
<dbReference type="Proteomes" id="UP000241193">
    <property type="component" value="Unassembled WGS sequence"/>
</dbReference>
<keyword evidence="5" id="KW-1185">Reference proteome</keyword>
<evidence type="ECO:0000256" key="1">
    <source>
        <dbReference type="ARBA" id="ARBA00022679"/>
    </source>
</evidence>